<reference evidence="1 2" key="1">
    <citation type="submission" date="2016-10" db="EMBL/GenBank/DDBJ databases">
        <authorList>
            <person name="de Groot N.N."/>
        </authorList>
    </citation>
    <scope>NUCLEOTIDE SEQUENCE [LARGE SCALE GENOMIC DNA]</scope>
    <source>
        <strain evidence="1 2">DSM 100674</strain>
    </source>
</reference>
<evidence type="ECO:0000313" key="2">
    <source>
        <dbReference type="Proteomes" id="UP000199582"/>
    </source>
</evidence>
<evidence type="ECO:0000313" key="1">
    <source>
        <dbReference type="EMBL" id="SEL86832.1"/>
    </source>
</evidence>
<name>A0A1H7TPP2_9RHOB</name>
<keyword evidence="2" id="KW-1185">Reference proteome</keyword>
<dbReference type="STRING" id="1287727.SAMN05443999_1097"/>
<sequence length="109" mass="12424">MENVQILTKRIASIAKDALERELSTQERARLADEVETLRGDIFEHFEMVKVDLTDKRRIPPGDYIDEQLTGLCSFTRMALGTEERTASPRQIAENVTHYQHKINGLVGP</sequence>
<organism evidence="1 2">
    <name type="scientific">Roseovarius azorensis</name>
    <dbReference type="NCBI Taxonomy" id="1287727"/>
    <lineage>
        <taxon>Bacteria</taxon>
        <taxon>Pseudomonadati</taxon>
        <taxon>Pseudomonadota</taxon>
        <taxon>Alphaproteobacteria</taxon>
        <taxon>Rhodobacterales</taxon>
        <taxon>Roseobacteraceae</taxon>
        <taxon>Roseovarius</taxon>
    </lineage>
</organism>
<proteinExistence type="predicted"/>
<dbReference type="EMBL" id="FOAG01000009">
    <property type="protein sequence ID" value="SEL86832.1"/>
    <property type="molecule type" value="Genomic_DNA"/>
</dbReference>
<accession>A0A1H7TPP2</accession>
<gene>
    <name evidence="1" type="ORF">SAMN05443999_1097</name>
</gene>
<protein>
    <submittedName>
        <fullName evidence="1">Uncharacterized protein</fullName>
    </submittedName>
</protein>
<dbReference type="Proteomes" id="UP000199582">
    <property type="component" value="Unassembled WGS sequence"/>
</dbReference>
<dbReference type="AlphaFoldDB" id="A0A1H7TPP2"/>